<feature type="compositionally biased region" description="Polar residues" evidence="1">
    <location>
        <begin position="100"/>
        <end position="132"/>
    </location>
</feature>
<sequence length="149" mass="15958">MGLKGPEPVARIRAREGVAEVAKIVQQEAEIAELPQRSRNRLTIKEEEWKQSGTCFLSATIDPNQAIRTTPSRVNDVYPTGSDSGTKTVPSGPTGASGATGMTQAQRIPSIGTSSQDRSPFINLTTSRSTSLEPPRGQAILRRSDPISV</sequence>
<protein>
    <submittedName>
        <fullName evidence="2">Uncharacterized protein</fullName>
    </submittedName>
</protein>
<keyword evidence="3" id="KW-1185">Reference proteome</keyword>
<dbReference type="Proteomes" id="UP000266723">
    <property type="component" value="Unassembled WGS sequence"/>
</dbReference>
<evidence type="ECO:0000313" key="3">
    <source>
        <dbReference type="Proteomes" id="UP000266723"/>
    </source>
</evidence>
<proteinExistence type="predicted"/>
<gene>
    <name evidence="2" type="ORF">DY000_02031080</name>
</gene>
<comment type="caution">
    <text evidence="2">The sequence shown here is derived from an EMBL/GenBank/DDBJ whole genome shotgun (WGS) entry which is preliminary data.</text>
</comment>
<reference evidence="2 3" key="1">
    <citation type="journal article" date="2020" name="BMC Genomics">
        <title>Intraspecific diversification of the crop wild relative Brassica cretica Lam. using demographic model selection.</title>
        <authorList>
            <person name="Kioukis A."/>
            <person name="Michalopoulou V.A."/>
            <person name="Briers L."/>
            <person name="Pirintsos S."/>
            <person name="Studholme D.J."/>
            <person name="Pavlidis P."/>
            <person name="Sarris P.F."/>
        </authorList>
    </citation>
    <scope>NUCLEOTIDE SEQUENCE [LARGE SCALE GENOMIC DNA]</scope>
    <source>
        <strain evidence="3">cv. PFS-1207/04</strain>
    </source>
</reference>
<name>A0ABQ7DQR5_BRACR</name>
<evidence type="ECO:0000256" key="1">
    <source>
        <dbReference type="SAM" id="MobiDB-lite"/>
    </source>
</evidence>
<organism evidence="2 3">
    <name type="scientific">Brassica cretica</name>
    <name type="common">Mustard</name>
    <dbReference type="NCBI Taxonomy" id="69181"/>
    <lineage>
        <taxon>Eukaryota</taxon>
        <taxon>Viridiplantae</taxon>
        <taxon>Streptophyta</taxon>
        <taxon>Embryophyta</taxon>
        <taxon>Tracheophyta</taxon>
        <taxon>Spermatophyta</taxon>
        <taxon>Magnoliopsida</taxon>
        <taxon>eudicotyledons</taxon>
        <taxon>Gunneridae</taxon>
        <taxon>Pentapetalae</taxon>
        <taxon>rosids</taxon>
        <taxon>malvids</taxon>
        <taxon>Brassicales</taxon>
        <taxon>Brassicaceae</taxon>
        <taxon>Brassiceae</taxon>
        <taxon>Brassica</taxon>
    </lineage>
</organism>
<dbReference type="EMBL" id="QGKV02000649">
    <property type="protein sequence ID" value="KAF3580429.1"/>
    <property type="molecule type" value="Genomic_DNA"/>
</dbReference>
<evidence type="ECO:0000313" key="2">
    <source>
        <dbReference type="EMBL" id="KAF3580429.1"/>
    </source>
</evidence>
<feature type="compositionally biased region" description="Polar residues" evidence="1">
    <location>
        <begin position="81"/>
        <end position="91"/>
    </location>
</feature>
<accession>A0ABQ7DQR5</accession>
<feature type="region of interest" description="Disordered" evidence="1">
    <location>
        <begin position="69"/>
        <end position="149"/>
    </location>
</feature>